<proteinExistence type="predicted"/>
<dbReference type="Proteomes" id="UP000263742">
    <property type="component" value="Segment"/>
</dbReference>
<reference evidence="1 2" key="1">
    <citation type="journal article" date="2018" name="Front. Microbiol.">
        <title>Jumbo Bacteriophages Are Represented Within an Increasing Diversity of Environmental Viruses Infecting the Emerging Phytopathogen, Dickeya solani.</title>
        <authorList>
            <person name="Day A.W."/>
            <person name="Ahn J."/>
            <person name="Salmond G.P.C."/>
        </authorList>
    </citation>
    <scope>NUCLEOTIDE SEQUENCE [LARGE SCALE GENOMIC DNA]</scope>
</reference>
<evidence type="ECO:0000313" key="1">
    <source>
        <dbReference type="EMBL" id="AXG66493.1"/>
    </source>
</evidence>
<evidence type="ECO:0000313" key="2">
    <source>
        <dbReference type="Proteomes" id="UP000263742"/>
    </source>
</evidence>
<accession>A0A384ZW75</accession>
<name>A0A384ZW75_9CAUD</name>
<dbReference type="EMBL" id="MH460460">
    <property type="protein sequence ID" value="AXG66493.1"/>
    <property type="molecule type" value="Genomic_DNA"/>
</dbReference>
<gene>
    <name evidence="1" type="ORF">JA13_090</name>
</gene>
<organism evidence="1 2">
    <name type="scientific">Dickeya phage vB_DsoM_JA13</name>
    <dbReference type="NCBI Taxonomy" id="2283030"/>
    <lineage>
        <taxon>Viruses</taxon>
        <taxon>Duplodnaviria</taxon>
        <taxon>Heunggongvirae</taxon>
        <taxon>Uroviricota</taxon>
        <taxon>Caudoviricetes</taxon>
        <taxon>Salmondvirus</taxon>
        <taxon>Salmondvirus JA11</taxon>
    </lineage>
</organism>
<sequence>MIYLSVNAETGEIYGRVREETPTSIEVDAELFGRYLGDPSAFIYYPDRRTIDVRPDYEAPKLLSLPTDVLENYQTRLQEEVYVPELDVHVNISGAFGRAFIVALALAPYKPQKVLVYDNGAYSAIEIDLSNLPYFAEAYSKHFADILETPDE</sequence>
<protein>
    <submittedName>
        <fullName evidence="1">Uncharacterized protein</fullName>
    </submittedName>
</protein>